<dbReference type="EMBL" id="ML996690">
    <property type="protein sequence ID" value="KAF2403048.1"/>
    <property type="molecule type" value="Genomic_DNA"/>
</dbReference>
<feature type="domain" description="Methyltransferase" evidence="2">
    <location>
        <begin position="140"/>
        <end position="345"/>
    </location>
</feature>
<feature type="region of interest" description="Disordered" evidence="1">
    <location>
        <begin position="245"/>
        <end position="270"/>
    </location>
</feature>
<dbReference type="PANTHER" id="PTHR12496">
    <property type="entry name" value="CGI-41 METHYLTRANSFERASE"/>
    <property type="match status" value="1"/>
</dbReference>
<dbReference type="OrthoDB" id="10258156at2759"/>
<protein>
    <recommendedName>
        <fullName evidence="2">Methyltransferase domain-containing protein</fullName>
    </recommendedName>
</protein>
<dbReference type="Pfam" id="PF13679">
    <property type="entry name" value="Methyltransf_32"/>
    <property type="match status" value="1"/>
</dbReference>
<sequence length="558" mass="61411">MRPKTDLPLSKEFTDDESYVESLLEFSTSSTLLQTLCGGVHILDFFTRTPDLYSCILPEEWRNWFRLFEIEDILDLLLREDLTQFLNPSPPQEWRSGPAPPHSLIAYIHSVRRHLLSRSFHPPASPPKLDHLTTIGMTAKKIHEVSHVAHFVSTLTSSLAAAHQPITHLIDFGSGHNYLGRALASPPYHENIIAVESRPHVVAGAREIDIMAGLAEKPVVRRNKKAYRAARAAGTVPDWEKDKARFAPPAAASSATEGPQRARLETPPAGRGSVQYVEHRIQDGNLAAVIEQIAPAADAATTPALMTISLHSCGNLSHHALRTLSLNPAVRAVAVIGCCYNLLTERLGPSFKTPGLRHNHPRLSATNSAFDPHGFPMSARFATYIPPGGGEEGIRLNITARMMAVQAPRNWTKDSSEAFFTRHFYRALLQRVFLEKGIVEAPRGEGGGTYARGAVEKIAGQGVGEGCSEEVKAMVAERVGTMTSDEVVGYGERFRERRKELSVVWSLMAVSAGVAEALVVVDRWTWLREQEGVKEAWVQPVFEYGESPRNLVVVGIKG</sequence>
<dbReference type="InterPro" id="IPR025714">
    <property type="entry name" value="Methyltranfer_dom"/>
</dbReference>
<evidence type="ECO:0000259" key="2">
    <source>
        <dbReference type="Pfam" id="PF13679"/>
    </source>
</evidence>
<name>A0A6G1I412_9PEZI</name>
<reference evidence="3" key="1">
    <citation type="journal article" date="2020" name="Stud. Mycol.">
        <title>101 Dothideomycetes genomes: a test case for predicting lifestyles and emergence of pathogens.</title>
        <authorList>
            <person name="Haridas S."/>
            <person name="Albert R."/>
            <person name="Binder M."/>
            <person name="Bloem J."/>
            <person name="Labutti K."/>
            <person name="Salamov A."/>
            <person name="Andreopoulos B."/>
            <person name="Baker S."/>
            <person name="Barry K."/>
            <person name="Bills G."/>
            <person name="Bluhm B."/>
            <person name="Cannon C."/>
            <person name="Castanera R."/>
            <person name="Culley D."/>
            <person name="Daum C."/>
            <person name="Ezra D."/>
            <person name="Gonzalez J."/>
            <person name="Henrissat B."/>
            <person name="Kuo A."/>
            <person name="Liang C."/>
            <person name="Lipzen A."/>
            <person name="Lutzoni F."/>
            <person name="Magnuson J."/>
            <person name="Mondo S."/>
            <person name="Nolan M."/>
            <person name="Ohm R."/>
            <person name="Pangilinan J."/>
            <person name="Park H.-J."/>
            <person name="Ramirez L."/>
            <person name="Alfaro M."/>
            <person name="Sun H."/>
            <person name="Tritt A."/>
            <person name="Yoshinaga Y."/>
            <person name="Zwiers L.-H."/>
            <person name="Turgeon B."/>
            <person name="Goodwin S."/>
            <person name="Spatafora J."/>
            <person name="Crous P."/>
            <person name="Grigoriev I."/>
        </authorList>
    </citation>
    <scope>NUCLEOTIDE SEQUENCE</scope>
    <source>
        <strain evidence="3">CBS 262.69</strain>
    </source>
</reference>
<evidence type="ECO:0000313" key="4">
    <source>
        <dbReference type="Proteomes" id="UP000799640"/>
    </source>
</evidence>
<dbReference type="Proteomes" id="UP000799640">
    <property type="component" value="Unassembled WGS sequence"/>
</dbReference>
<evidence type="ECO:0000256" key="1">
    <source>
        <dbReference type="SAM" id="MobiDB-lite"/>
    </source>
</evidence>
<organism evidence="3 4">
    <name type="scientific">Trichodelitschia bisporula</name>
    <dbReference type="NCBI Taxonomy" id="703511"/>
    <lineage>
        <taxon>Eukaryota</taxon>
        <taxon>Fungi</taxon>
        <taxon>Dikarya</taxon>
        <taxon>Ascomycota</taxon>
        <taxon>Pezizomycotina</taxon>
        <taxon>Dothideomycetes</taxon>
        <taxon>Dothideomycetes incertae sedis</taxon>
        <taxon>Phaeotrichales</taxon>
        <taxon>Phaeotrichaceae</taxon>
        <taxon>Trichodelitschia</taxon>
    </lineage>
</organism>
<dbReference type="InterPro" id="IPR052220">
    <property type="entry name" value="METTL25"/>
</dbReference>
<keyword evidence="4" id="KW-1185">Reference proteome</keyword>
<accession>A0A6G1I412</accession>
<proteinExistence type="predicted"/>
<dbReference type="PANTHER" id="PTHR12496:SF0">
    <property type="entry name" value="METHYLTRANSFERASE DOMAIN-CONTAINING PROTEIN"/>
    <property type="match status" value="1"/>
</dbReference>
<dbReference type="AlphaFoldDB" id="A0A6G1I412"/>
<gene>
    <name evidence="3" type="ORF">EJ06DRAFT_520003</name>
</gene>
<evidence type="ECO:0000313" key="3">
    <source>
        <dbReference type="EMBL" id="KAF2403048.1"/>
    </source>
</evidence>